<comment type="caution">
    <text evidence="5">The sequence shown here is derived from an EMBL/GenBank/DDBJ whole genome shotgun (WGS) entry which is preliminary data.</text>
</comment>
<evidence type="ECO:0000256" key="2">
    <source>
        <dbReference type="ARBA" id="ARBA00023125"/>
    </source>
</evidence>
<reference evidence="5 6" key="1">
    <citation type="submission" date="2016-07" db="EMBL/GenBank/DDBJ databases">
        <title>Genome analysis of Flavihumibacter stibioxidans YS-17.</title>
        <authorList>
            <person name="Shi K."/>
            <person name="Han Y."/>
            <person name="Wang G."/>
        </authorList>
    </citation>
    <scope>NUCLEOTIDE SEQUENCE [LARGE SCALE GENOMIC DNA]</scope>
    <source>
        <strain evidence="5 6">YS-17</strain>
    </source>
</reference>
<dbReference type="RefSeq" id="WP_187255239.1">
    <property type="nucleotide sequence ID" value="NZ_JBHULF010000006.1"/>
</dbReference>
<dbReference type="PANTHER" id="PTHR42756:SF1">
    <property type="entry name" value="TRANSCRIPTIONAL REPRESSOR OF EMRAB OPERON"/>
    <property type="match status" value="1"/>
</dbReference>
<dbReference type="Proteomes" id="UP000765802">
    <property type="component" value="Unassembled WGS sequence"/>
</dbReference>
<evidence type="ECO:0000256" key="1">
    <source>
        <dbReference type="ARBA" id="ARBA00023015"/>
    </source>
</evidence>
<dbReference type="Gene3D" id="1.10.10.10">
    <property type="entry name" value="Winged helix-like DNA-binding domain superfamily/Winged helix DNA-binding domain"/>
    <property type="match status" value="1"/>
</dbReference>
<dbReference type="EMBL" id="MBUA01000001">
    <property type="protein sequence ID" value="MBC6489905.1"/>
    <property type="molecule type" value="Genomic_DNA"/>
</dbReference>
<dbReference type="PRINTS" id="PR00598">
    <property type="entry name" value="HTHMARR"/>
</dbReference>
<keyword evidence="2" id="KW-0238">DNA-binding</keyword>
<evidence type="ECO:0000313" key="5">
    <source>
        <dbReference type="EMBL" id="MBC6489905.1"/>
    </source>
</evidence>
<dbReference type="InterPro" id="IPR036390">
    <property type="entry name" value="WH_DNA-bd_sf"/>
</dbReference>
<protein>
    <recommendedName>
        <fullName evidence="4">HTH marR-type domain-containing protein</fullName>
    </recommendedName>
</protein>
<dbReference type="PROSITE" id="PS50995">
    <property type="entry name" value="HTH_MARR_2"/>
    <property type="match status" value="1"/>
</dbReference>
<name>A0ABR7M4G6_9BACT</name>
<dbReference type="Pfam" id="PF01047">
    <property type="entry name" value="MarR"/>
    <property type="match status" value="1"/>
</dbReference>
<gene>
    <name evidence="5" type="ORF">BC349_02925</name>
</gene>
<dbReference type="SMART" id="SM00347">
    <property type="entry name" value="HTH_MARR"/>
    <property type="match status" value="1"/>
</dbReference>
<dbReference type="SUPFAM" id="SSF46785">
    <property type="entry name" value="Winged helix' DNA-binding domain"/>
    <property type="match status" value="1"/>
</dbReference>
<dbReference type="InterPro" id="IPR036388">
    <property type="entry name" value="WH-like_DNA-bd_sf"/>
</dbReference>
<evidence type="ECO:0000259" key="4">
    <source>
        <dbReference type="PROSITE" id="PS50995"/>
    </source>
</evidence>
<accession>A0ABR7M4G6</accession>
<dbReference type="PANTHER" id="PTHR42756">
    <property type="entry name" value="TRANSCRIPTIONAL REGULATOR, MARR"/>
    <property type="match status" value="1"/>
</dbReference>
<keyword evidence="6" id="KW-1185">Reference proteome</keyword>
<evidence type="ECO:0000256" key="3">
    <source>
        <dbReference type="ARBA" id="ARBA00023163"/>
    </source>
</evidence>
<sequence>MEKIDIRQKEWKEENECASFFYLLEKSIHSYRDYAQQHFAREFGDFTLDQLLVMKMVYDNPGFTQQQIAESVFLDRAAITRIIRTLVIKGLIFRTNHQEDSRQSELILSPSAEELIEAVLPRAIENRQQALRGITQVNLDILKDLLNRVIGNCGGDNEPVIPGQ</sequence>
<organism evidence="5 6">
    <name type="scientific">Flavihumibacter stibioxidans</name>
    <dbReference type="NCBI Taxonomy" id="1834163"/>
    <lineage>
        <taxon>Bacteria</taxon>
        <taxon>Pseudomonadati</taxon>
        <taxon>Bacteroidota</taxon>
        <taxon>Chitinophagia</taxon>
        <taxon>Chitinophagales</taxon>
        <taxon>Chitinophagaceae</taxon>
        <taxon>Flavihumibacter</taxon>
    </lineage>
</organism>
<keyword evidence="1" id="KW-0805">Transcription regulation</keyword>
<dbReference type="InterPro" id="IPR000835">
    <property type="entry name" value="HTH_MarR-typ"/>
</dbReference>
<evidence type="ECO:0000313" key="6">
    <source>
        <dbReference type="Proteomes" id="UP000765802"/>
    </source>
</evidence>
<proteinExistence type="predicted"/>
<feature type="domain" description="HTH marR-type" evidence="4">
    <location>
        <begin position="17"/>
        <end position="151"/>
    </location>
</feature>
<keyword evidence="3" id="KW-0804">Transcription</keyword>